<evidence type="ECO:0000256" key="4">
    <source>
        <dbReference type="ARBA" id="ARBA00022692"/>
    </source>
</evidence>
<dbReference type="GO" id="GO:0005886">
    <property type="term" value="C:plasma membrane"/>
    <property type="evidence" value="ECO:0007669"/>
    <property type="project" value="UniProtKB-SubCell"/>
</dbReference>
<accession>S0FJM0</accession>
<keyword evidence="10" id="KW-1185">Reference proteome</keyword>
<dbReference type="STRING" id="1195236.CTER_1995"/>
<evidence type="ECO:0000256" key="7">
    <source>
        <dbReference type="RuleBase" id="RU363032"/>
    </source>
</evidence>
<feature type="transmembrane region" description="Helical" evidence="7">
    <location>
        <begin position="80"/>
        <end position="106"/>
    </location>
</feature>
<evidence type="ECO:0000259" key="8">
    <source>
        <dbReference type="PROSITE" id="PS50928"/>
    </source>
</evidence>
<protein>
    <submittedName>
        <fullName evidence="9">ABC-type sugar transport system, permease component</fullName>
    </submittedName>
</protein>
<feature type="transmembrane region" description="Helical" evidence="7">
    <location>
        <begin position="21"/>
        <end position="43"/>
    </location>
</feature>
<comment type="similarity">
    <text evidence="7">Belongs to the binding-protein-dependent transport system permease family.</text>
</comment>
<organism evidence="9 10">
    <name type="scientific">Ruminiclostridium cellobioparum subsp. termitidis CT1112</name>
    <dbReference type="NCBI Taxonomy" id="1195236"/>
    <lineage>
        <taxon>Bacteria</taxon>
        <taxon>Bacillati</taxon>
        <taxon>Bacillota</taxon>
        <taxon>Clostridia</taxon>
        <taxon>Eubacteriales</taxon>
        <taxon>Oscillospiraceae</taxon>
        <taxon>Ruminiclostridium</taxon>
    </lineage>
</organism>
<feature type="transmembrane region" description="Helical" evidence="7">
    <location>
        <begin position="150"/>
        <end position="172"/>
    </location>
</feature>
<dbReference type="Pfam" id="PF00528">
    <property type="entry name" value="BPD_transp_1"/>
    <property type="match status" value="1"/>
</dbReference>
<evidence type="ECO:0000256" key="1">
    <source>
        <dbReference type="ARBA" id="ARBA00004651"/>
    </source>
</evidence>
<dbReference type="PATRIC" id="fig|1195236.3.peg.2296"/>
<dbReference type="CDD" id="cd06261">
    <property type="entry name" value="TM_PBP2"/>
    <property type="match status" value="1"/>
</dbReference>
<dbReference type="PANTHER" id="PTHR43744:SF12">
    <property type="entry name" value="ABC TRANSPORTER PERMEASE PROTEIN MG189-RELATED"/>
    <property type="match status" value="1"/>
</dbReference>
<dbReference type="RefSeq" id="WP_004625476.1">
    <property type="nucleotide sequence ID" value="NZ_AORV01000031.1"/>
</dbReference>
<keyword evidence="9" id="KW-0762">Sugar transport</keyword>
<keyword evidence="2 7" id="KW-0813">Transport</keyword>
<evidence type="ECO:0000313" key="9">
    <source>
        <dbReference type="EMBL" id="EMS71967.1"/>
    </source>
</evidence>
<keyword evidence="5 7" id="KW-1133">Transmembrane helix</keyword>
<dbReference type="InterPro" id="IPR035906">
    <property type="entry name" value="MetI-like_sf"/>
</dbReference>
<evidence type="ECO:0000256" key="6">
    <source>
        <dbReference type="ARBA" id="ARBA00023136"/>
    </source>
</evidence>
<keyword evidence="4 7" id="KW-0812">Transmembrane</keyword>
<proteinExistence type="inferred from homology"/>
<evidence type="ECO:0000313" key="10">
    <source>
        <dbReference type="Proteomes" id="UP000014155"/>
    </source>
</evidence>
<sequence>MNENTEISLKHGTSNRSISKIALCFVLGMASIITLYPLIWMLYTSLKSNKDISMSTFALPTTLHFENYANAWKQANIGTYFINSIIVSVTAIIFTVFIGAAAAFILSKFRFSMQKGVYSIFIVGMLIPLQSILVPLFIQMRTLRLLDSLWSLILTYTAFGLPITIFIMESFMRAFPDEILEASIIDGSPIYKMFLKIILPMTKPAIASVVILNFLNNWKEFSFALIFISVEQKKTLPLGLYNFLGAETSNYAGLMAALVISSIPVIAIYLLLQKQVIDGMTAGAVKG</sequence>
<comment type="subcellular location">
    <subcellularLocation>
        <location evidence="1 7">Cell membrane</location>
        <topology evidence="1 7">Multi-pass membrane protein</topology>
    </subcellularLocation>
</comment>
<dbReference type="AlphaFoldDB" id="S0FJM0"/>
<dbReference type="eggNOG" id="COG0395">
    <property type="taxonomic scope" value="Bacteria"/>
</dbReference>
<feature type="transmembrane region" description="Helical" evidence="7">
    <location>
        <begin position="118"/>
        <end position="138"/>
    </location>
</feature>
<dbReference type="EMBL" id="AORV01000031">
    <property type="protein sequence ID" value="EMS71967.1"/>
    <property type="molecule type" value="Genomic_DNA"/>
</dbReference>
<dbReference type="InterPro" id="IPR000515">
    <property type="entry name" value="MetI-like"/>
</dbReference>
<evidence type="ECO:0000256" key="3">
    <source>
        <dbReference type="ARBA" id="ARBA00022475"/>
    </source>
</evidence>
<dbReference type="GO" id="GO:0055085">
    <property type="term" value="P:transmembrane transport"/>
    <property type="evidence" value="ECO:0007669"/>
    <property type="project" value="InterPro"/>
</dbReference>
<comment type="caution">
    <text evidence="9">The sequence shown here is derived from an EMBL/GenBank/DDBJ whole genome shotgun (WGS) entry which is preliminary data.</text>
</comment>
<keyword evidence="3" id="KW-1003">Cell membrane</keyword>
<dbReference type="PANTHER" id="PTHR43744">
    <property type="entry name" value="ABC TRANSPORTER PERMEASE PROTEIN MG189-RELATED-RELATED"/>
    <property type="match status" value="1"/>
</dbReference>
<evidence type="ECO:0000256" key="5">
    <source>
        <dbReference type="ARBA" id="ARBA00022989"/>
    </source>
</evidence>
<feature type="domain" description="ABC transmembrane type-1" evidence="8">
    <location>
        <begin position="81"/>
        <end position="272"/>
    </location>
</feature>
<feature type="transmembrane region" description="Helical" evidence="7">
    <location>
        <begin position="251"/>
        <end position="272"/>
    </location>
</feature>
<reference evidence="9 10" key="1">
    <citation type="journal article" date="2013" name="Genome Announc.">
        <title>Draft Genome Sequence of the Cellulolytic, Mesophilic, Anaerobic Bacterium Clostridium termitidis Strain CT1112 (DSM 5398).</title>
        <authorList>
            <person name="Lal S."/>
            <person name="Ramachandran U."/>
            <person name="Zhang X."/>
            <person name="Munir R."/>
            <person name="Sparling R."/>
            <person name="Levin D.B."/>
        </authorList>
    </citation>
    <scope>NUCLEOTIDE SEQUENCE [LARGE SCALE GENOMIC DNA]</scope>
    <source>
        <strain evidence="9 10">CT1112</strain>
    </source>
</reference>
<dbReference type="PROSITE" id="PS50928">
    <property type="entry name" value="ABC_TM1"/>
    <property type="match status" value="1"/>
</dbReference>
<dbReference type="Proteomes" id="UP000014155">
    <property type="component" value="Unassembled WGS sequence"/>
</dbReference>
<feature type="transmembrane region" description="Helical" evidence="7">
    <location>
        <begin position="193"/>
        <end position="215"/>
    </location>
</feature>
<name>S0FJM0_RUMCE</name>
<evidence type="ECO:0000256" key="2">
    <source>
        <dbReference type="ARBA" id="ARBA00022448"/>
    </source>
</evidence>
<keyword evidence="6 7" id="KW-0472">Membrane</keyword>
<dbReference type="SUPFAM" id="SSF161098">
    <property type="entry name" value="MetI-like"/>
    <property type="match status" value="1"/>
</dbReference>
<dbReference type="Gene3D" id="1.10.3720.10">
    <property type="entry name" value="MetI-like"/>
    <property type="match status" value="1"/>
</dbReference>
<gene>
    <name evidence="9" type="ORF">CTER_1995</name>
</gene>